<dbReference type="Proteomes" id="UP001152300">
    <property type="component" value="Unassembled WGS sequence"/>
</dbReference>
<keyword evidence="3" id="KW-1185">Reference proteome</keyword>
<proteinExistence type="predicted"/>
<evidence type="ECO:0000256" key="1">
    <source>
        <dbReference type="SAM" id="Phobius"/>
    </source>
</evidence>
<keyword evidence="1" id="KW-0812">Transmembrane</keyword>
<evidence type="ECO:0000313" key="2">
    <source>
        <dbReference type="EMBL" id="KAJ8068574.1"/>
    </source>
</evidence>
<name>A0A9X0AU19_9HELO</name>
<accession>A0A9X0AU19</accession>
<organism evidence="2 3">
    <name type="scientific">Sclerotinia nivalis</name>
    <dbReference type="NCBI Taxonomy" id="352851"/>
    <lineage>
        <taxon>Eukaryota</taxon>
        <taxon>Fungi</taxon>
        <taxon>Dikarya</taxon>
        <taxon>Ascomycota</taxon>
        <taxon>Pezizomycotina</taxon>
        <taxon>Leotiomycetes</taxon>
        <taxon>Helotiales</taxon>
        <taxon>Sclerotiniaceae</taxon>
        <taxon>Sclerotinia</taxon>
    </lineage>
</organism>
<keyword evidence="1" id="KW-1133">Transmembrane helix</keyword>
<dbReference type="EMBL" id="JAPEIS010000002">
    <property type="protein sequence ID" value="KAJ8068574.1"/>
    <property type="molecule type" value="Genomic_DNA"/>
</dbReference>
<protein>
    <submittedName>
        <fullName evidence="2">Uncharacterized protein</fullName>
    </submittedName>
</protein>
<dbReference type="OrthoDB" id="10021397at2759"/>
<sequence>MTFQIAYDIGTSEVASTEAQNPTTYNVAIEELLGEEQRLIAYTNVAQVGWAGIALSIAGCIYQNLGAHKLQKVFGDDLPLDIIRDALGGLRGKGLEGSEAVDGDVMKSALDAVVVMMGDVYWLVVWVGVIRAVFGLGMKWERVILDPELEGSRRYSVSYEAIV</sequence>
<reference evidence="2" key="1">
    <citation type="submission" date="2022-11" db="EMBL/GenBank/DDBJ databases">
        <title>Genome Resource of Sclerotinia nivalis Strain SnTB1, a Plant Pathogen Isolated from American Ginseng.</title>
        <authorList>
            <person name="Fan S."/>
        </authorList>
    </citation>
    <scope>NUCLEOTIDE SEQUENCE</scope>
    <source>
        <strain evidence="2">SnTB1</strain>
    </source>
</reference>
<comment type="caution">
    <text evidence="2">The sequence shown here is derived from an EMBL/GenBank/DDBJ whole genome shotgun (WGS) entry which is preliminary data.</text>
</comment>
<feature type="transmembrane region" description="Helical" evidence="1">
    <location>
        <begin position="112"/>
        <end position="134"/>
    </location>
</feature>
<evidence type="ECO:0000313" key="3">
    <source>
        <dbReference type="Proteomes" id="UP001152300"/>
    </source>
</evidence>
<gene>
    <name evidence="2" type="ORF">OCU04_002288</name>
</gene>
<keyword evidence="1" id="KW-0472">Membrane</keyword>
<dbReference type="AlphaFoldDB" id="A0A9X0AU19"/>